<dbReference type="InterPro" id="IPR036259">
    <property type="entry name" value="MFS_trans_sf"/>
</dbReference>
<feature type="disulfide bond" evidence="9">
    <location>
        <begin position="1465"/>
        <end position="1474"/>
    </location>
</feature>
<dbReference type="PRINTS" id="PR00011">
    <property type="entry name" value="EGFLAMININ"/>
</dbReference>
<accession>A0AAF5CVC4</accession>
<feature type="disulfide bond" evidence="9">
    <location>
        <begin position="1446"/>
        <end position="1463"/>
    </location>
</feature>
<dbReference type="GO" id="GO:0009887">
    <property type="term" value="P:animal organ morphogenesis"/>
    <property type="evidence" value="ECO:0007669"/>
    <property type="project" value="TreeGrafter"/>
</dbReference>
<evidence type="ECO:0000259" key="12">
    <source>
        <dbReference type="PROSITE" id="PS50027"/>
    </source>
</evidence>
<evidence type="ECO:0000313" key="15">
    <source>
        <dbReference type="Proteomes" id="UP000035681"/>
    </source>
</evidence>
<dbReference type="FunFam" id="2.10.25.10:FF:000580">
    <property type="entry name" value="Wing blister, isoform B"/>
    <property type="match status" value="1"/>
</dbReference>
<dbReference type="PANTHER" id="PTHR10574">
    <property type="entry name" value="NETRIN/LAMININ-RELATED"/>
    <property type="match status" value="1"/>
</dbReference>
<evidence type="ECO:0000256" key="3">
    <source>
        <dbReference type="ARBA" id="ARBA00022525"/>
    </source>
</evidence>
<reference evidence="16" key="1">
    <citation type="submission" date="2024-02" db="UniProtKB">
        <authorList>
            <consortium name="WormBaseParasite"/>
        </authorList>
    </citation>
    <scope>IDENTIFICATION</scope>
</reference>
<feature type="disulfide bond" evidence="9">
    <location>
        <begin position="1368"/>
        <end position="1377"/>
    </location>
</feature>
<dbReference type="Pfam" id="PF00052">
    <property type="entry name" value="Laminin_B"/>
    <property type="match status" value="1"/>
</dbReference>
<dbReference type="Pfam" id="PF01770">
    <property type="entry name" value="Folate_carrier"/>
    <property type="match status" value="1"/>
</dbReference>
<feature type="transmembrane region" description="Helical" evidence="11">
    <location>
        <begin position="169"/>
        <end position="188"/>
    </location>
</feature>
<evidence type="ECO:0000259" key="14">
    <source>
        <dbReference type="PROSITE" id="PS51117"/>
    </source>
</evidence>
<protein>
    <submittedName>
        <fullName evidence="16">Major facilitator superfamily (MFS) profile domain-containing protein</fullName>
    </submittedName>
</protein>
<feature type="disulfide bond" evidence="9">
    <location>
        <begin position="1309"/>
        <end position="1318"/>
    </location>
</feature>
<keyword evidence="15" id="KW-1185">Reference proteome</keyword>
<evidence type="ECO:0000259" key="13">
    <source>
        <dbReference type="PROSITE" id="PS51115"/>
    </source>
</evidence>
<feature type="transmembrane region" description="Helical" evidence="11">
    <location>
        <begin position="310"/>
        <end position="330"/>
    </location>
</feature>
<feature type="transmembrane region" description="Helical" evidence="11">
    <location>
        <begin position="371"/>
        <end position="392"/>
    </location>
</feature>
<evidence type="ECO:0000256" key="1">
    <source>
        <dbReference type="ARBA" id="ARBA00004613"/>
    </source>
</evidence>
<keyword evidence="4" id="KW-0732">Signal</keyword>
<feature type="domain" description="Laminin EGF-like" evidence="12">
    <location>
        <begin position="1186"/>
        <end position="1234"/>
    </location>
</feature>
<feature type="domain" description="Laminin EGF-like" evidence="12">
    <location>
        <begin position="899"/>
        <end position="951"/>
    </location>
</feature>
<feature type="transmembrane region" description="Helical" evidence="11">
    <location>
        <begin position="127"/>
        <end position="149"/>
    </location>
</feature>
<feature type="transmembrane region" description="Helical" evidence="11">
    <location>
        <begin position="283"/>
        <end position="303"/>
    </location>
</feature>
<feature type="domain" description="Laminin N-terminal" evidence="14">
    <location>
        <begin position="496"/>
        <end position="736"/>
    </location>
</feature>
<feature type="coiled-coil region" evidence="10">
    <location>
        <begin position="1690"/>
        <end position="1909"/>
    </location>
</feature>
<evidence type="ECO:0000256" key="8">
    <source>
        <dbReference type="ARBA" id="ARBA00023292"/>
    </source>
</evidence>
<keyword evidence="10" id="KW-0175">Coiled coil</keyword>
<dbReference type="GO" id="GO:0040017">
    <property type="term" value="P:positive regulation of locomotion"/>
    <property type="evidence" value="ECO:0007669"/>
    <property type="project" value="UniProtKB-ARBA"/>
</dbReference>
<dbReference type="GO" id="GO:0016020">
    <property type="term" value="C:membrane"/>
    <property type="evidence" value="ECO:0007669"/>
    <property type="project" value="InterPro"/>
</dbReference>
<dbReference type="InterPro" id="IPR008211">
    <property type="entry name" value="Laminin_N"/>
</dbReference>
<feature type="domain" description="Laminin EGF-like" evidence="12">
    <location>
        <begin position="1340"/>
        <end position="1395"/>
    </location>
</feature>
<dbReference type="InterPro" id="IPR002049">
    <property type="entry name" value="LE_dom"/>
</dbReference>
<dbReference type="GO" id="GO:0005604">
    <property type="term" value="C:basement membrane"/>
    <property type="evidence" value="ECO:0007669"/>
    <property type="project" value="TreeGrafter"/>
</dbReference>
<dbReference type="PROSITE" id="PS51115">
    <property type="entry name" value="LAMININ_IVA"/>
    <property type="match status" value="1"/>
</dbReference>
<evidence type="ECO:0000256" key="5">
    <source>
        <dbReference type="ARBA" id="ARBA00022737"/>
    </source>
</evidence>
<feature type="disulfide bond" evidence="9">
    <location>
        <begin position="1204"/>
        <end position="1213"/>
    </location>
</feature>
<dbReference type="SMART" id="SM00136">
    <property type="entry name" value="LamNT"/>
    <property type="match status" value="1"/>
</dbReference>
<feature type="disulfide bond" evidence="9">
    <location>
        <begin position="1398"/>
        <end position="1415"/>
    </location>
</feature>
<dbReference type="CDD" id="cd00055">
    <property type="entry name" value="EGF_Lam"/>
    <property type="match status" value="9"/>
</dbReference>
<keyword evidence="7" id="KW-0325">Glycoprotein</keyword>
<dbReference type="SUPFAM" id="SSF103473">
    <property type="entry name" value="MFS general substrate transporter"/>
    <property type="match status" value="1"/>
</dbReference>
<dbReference type="GO" id="GO:0005576">
    <property type="term" value="C:extracellular region"/>
    <property type="evidence" value="ECO:0007669"/>
    <property type="project" value="UniProtKB-SubCell"/>
</dbReference>
<dbReference type="Pfam" id="PF24973">
    <property type="entry name" value="EGF_LMN_ATRN"/>
    <property type="match status" value="1"/>
</dbReference>
<dbReference type="InterPro" id="IPR000742">
    <property type="entry name" value="EGF"/>
</dbReference>
<dbReference type="PROSITE" id="PS51117">
    <property type="entry name" value="LAMININ_NTER"/>
    <property type="match status" value="1"/>
</dbReference>
<evidence type="ECO:0000256" key="6">
    <source>
        <dbReference type="ARBA" id="ARBA00023157"/>
    </source>
</evidence>
<dbReference type="SMART" id="SM00281">
    <property type="entry name" value="LamB"/>
    <property type="match status" value="1"/>
</dbReference>
<proteinExistence type="inferred from homology"/>
<keyword evidence="8 9" id="KW-0424">Laminin EGF-like domain</keyword>
<keyword evidence="11" id="KW-0472">Membrane</keyword>
<dbReference type="CDD" id="cd06174">
    <property type="entry name" value="MFS"/>
    <property type="match status" value="1"/>
</dbReference>
<dbReference type="FunFam" id="2.10.25.10:FF:000105">
    <property type="entry name" value="laminin subunit gamma-1"/>
    <property type="match status" value="1"/>
</dbReference>
<evidence type="ECO:0000256" key="9">
    <source>
        <dbReference type="PROSITE-ProRule" id="PRU00460"/>
    </source>
</evidence>
<dbReference type="WBParaSite" id="TCONS_00002301.p1">
    <property type="protein sequence ID" value="TCONS_00002301.p1"/>
    <property type="gene ID" value="XLOC_002163"/>
</dbReference>
<evidence type="ECO:0000256" key="4">
    <source>
        <dbReference type="ARBA" id="ARBA00022729"/>
    </source>
</evidence>
<feature type="domain" description="Laminin IV type A" evidence="13">
    <location>
        <begin position="978"/>
        <end position="1151"/>
    </location>
</feature>
<dbReference type="Gene3D" id="1.20.1250.20">
    <property type="entry name" value="MFS general substrate transporter like domains"/>
    <property type="match status" value="1"/>
</dbReference>
<keyword evidence="3" id="KW-0964">Secreted</keyword>
<dbReference type="InterPro" id="IPR056863">
    <property type="entry name" value="LMN_ATRN_NET-like_EGF"/>
</dbReference>
<keyword evidence="6 9" id="KW-1015">Disulfide bond</keyword>
<evidence type="ECO:0000256" key="2">
    <source>
        <dbReference type="ARBA" id="ARBA00005773"/>
    </source>
</evidence>
<feature type="disulfide bond" evidence="9">
    <location>
        <begin position="1444"/>
        <end position="1456"/>
    </location>
</feature>
<keyword evidence="11" id="KW-0812">Transmembrane</keyword>
<feature type="coiled-coil region" evidence="10">
    <location>
        <begin position="1966"/>
        <end position="2065"/>
    </location>
</feature>
<evidence type="ECO:0000256" key="10">
    <source>
        <dbReference type="SAM" id="Coils"/>
    </source>
</evidence>
<keyword evidence="5" id="KW-0677">Repeat</keyword>
<dbReference type="GO" id="GO:0007411">
    <property type="term" value="P:axon guidance"/>
    <property type="evidence" value="ECO:0007669"/>
    <property type="project" value="TreeGrafter"/>
</dbReference>
<name>A0AAF5CVC4_STRER</name>
<feature type="disulfide bond" evidence="9">
    <location>
        <begin position="1396"/>
        <end position="1408"/>
    </location>
</feature>
<dbReference type="InterPro" id="IPR002666">
    <property type="entry name" value="Folate_carrier"/>
</dbReference>
<feature type="transmembrane region" description="Helical" evidence="11">
    <location>
        <begin position="243"/>
        <end position="263"/>
    </location>
</feature>
<comment type="similarity">
    <text evidence="2">Belongs to the reduced folate carrier (RFC) transporter (TC 2.A.48) family.</text>
</comment>
<dbReference type="AlphaFoldDB" id="A0AAF5CVC4"/>
<dbReference type="SUPFAM" id="SSF57196">
    <property type="entry name" value="EGF/Laminin"/>
    <property type="match status" value="10"/>
</dbReference>
<dbReference type="Pfam" id="PF00055">
    <property type="entry name" value="Laminin_N"/>
    <property type="match status" value="1"/>
</dbReference>
<feature type="disulfide bond" evidence="9">
    <location>
        <begin position="1417"/>
        <end position="1426"/>
    </location>
</feature>
<organism evidence="15 16">
    <name type="scientific">Strongyloides stercoralis</name>
    <name type="common">Threadworm</name>
    <dbReference type="NCBI Taxonomy" id="6248"/>
    <lineage>
        <taxon>Eukaryota</taxon>
        <taxon>Metazoa</taxon>
        <taxon>Ecdysozoa</taxon>
        <taxon>Nematoda</taxon>
        <taxon>Chromadorea</taxon>
        <taxon>Rhabditida</taxon>
        <taxon>Tylenchina</taxon>
        <taxon>Panagrolaimomorpha</taxon>
        <taxon>Strongyloidoidea</taxon>
        <taxon>Strongyloididae</taxon>
        <taxon>Strongyloides</taxon>
    </lineage>
</organism>
<feature type="transmembrane region" description="Helical" evidence="11">
    <location>
        <begin position="398"/>
        <end position="417"/>
    </location>
</feature>
<feature type="domain" description="Laminin EGF-like" evidence="12">
    <location>
        <begin position="1444"/>
        <end position="1490"/>
    </location>
</feature>
<feature type="domain" description="Laminin EGF-like" evidence="12">
    <location>
        <begin position="852"/>
        <end position="898"/>
    </location>
</feature>
<feature type="transmembrane region" description="Helical" evidence="11">
    <location>
        <begin position="72"/>
        <end position="90"/>
    </location>
</feature>
<feature type="disulfide bond" evidence="9">
    <location>
        <begin position="872"/>
        <end position="881"/>
    </location>
</feature>
<dbReference type="Gene3D" id="2.60.120.260">
    <property type="entry name" value="Galactose-binding domain-like"/>
    <property type="match status" value="1"/>
</dbReference>
<dbReference type="SMART" id="SM00181">
    <property type="entry name" value="EGF"/>
    <property type="match status" value="6"/>
</dbReference>
<keyword evidence="11" id="KW-1133">Transmembrane helix</keyword>
<feature type="transmembrane region" description="Helical" evidence="11">
    <location>
        <begin position="45"/>
        <end position="65"/>
    </location>
</feature>
<dbReference type="Proteomes" id="UP000035681">
    <property type="component" value="Unplaced"/>
</dbReference>
<dbReference type="Gene3D" id="2.10.25.10">
    <property type="entry name" value="Laminin"/>
    <property type="match status" value="9"/>
</dbReference>
<dbReference type="InterPro" id="IPR000034">
    <property type="entry name" value="Laminin_IV"/>
</dbReference>
<feature type="domain" description="Laminin EGF-like" evidence="12">
    <location>
        <begin position="1285"/>
        <end position="1339"/>
    </location>
</feature>
<sequence>MKHKFIIIFLCLYGFFKEFRPITPFLTPFLISDKKGFTKDEVYTNVYPLWAYAHLIFSIPIVLFTDYLNFKPILLIECISLIGTGFLLTFGKSLFSIQLTQITYGCATSSEIAFMSYLYTKVQDNEIVFVTGIIRGVILLSKCLCTSIGQLGISLQWFNLTFLNESTLVMSILALPFVLFAIFPGTCIKKDKTINRNINHDIEENISLNISDKIIDSKKNKKVRTLNFIERIRYVKSNLSDPLLLIVWSIWWIITSALIYQMYNYIQVHWTPLQIVTGNIYNGSVEFINTLLGASVTLIFSRLKINWKKYTGLITVFSSIFFSFLFIALAETTNIYISYILYIIINVTYLFLIAIASSILASIVDVNGIGIVFGVISLIASLFQSLLGFLLIHGEKKIQISLNIMNHFFFIYITTFVKKKWLSSSVKPIIRNIFYISQEIVKVCAYLIHKDDQKYLGALNDKILISSQPAELTPSIDLEHFERSGDLCYDKHNGNEPQRCVPDFINAAFNKYVEVTNTCGERRPIKYCVQSKVIGSMRQTCEDCDARVPYLSHPASFLTDFNSPDNETWWQSDTMNEGMQYPNSINLTLKLGKTFDVTYVRLKFVSPRPESFAIYKKTHPDDEWIPWQYYSASCRSTYKLPEKAPILPGHENVAQCTKEYSDISPLTGGNIAFSTLEGRPSSHNFEENEQLQEWVTASEIMISLNRMNTFGDEVFHDTRVLQSYYYAISDFAIGGRCKCNGHASECVRSTGGGYNSLVCRCEHNTMGPDCNECAPFYNDRKWRPATSTDANECVRCECNSLSNRCYYDEELFEKTGRGGHCIDCAGNTRGPHCEECIPDHWRRPNEHFCVPCNCNEIGSVSTQCNSEGKCECKPGVGGDHCDICLPGFYDFSIHGCKDCGCDVSGTIGNTPLCQTTTGECLCKMNVEGRQCDKCKPGYFDLSVHNEFGCTPCFCYGHSSVCHTAEGFFAHNVTSNFDSDKESWSGVSIRGPATATWAEVDKAIAISNDPQGTPYYFMAPEEFLGDQRASYNQYLTFTLRTQQNYAHVGVNDIIIVGHDGKEVYLPITAQKNPVPTNVDQEYTFKIHASPEYQWNPRMNDLDFIGLLNNITAIKIRGTYTPSDVGFLSKFSLGSVTMTPSDVDSIPAGWVETCECPKEYVGQFCESCAEGYKREIKFGESFTRCVKCDCNGHSDSCDAESGECICEHNTDGATCERCARGWYGNALQGTENDCKKCDCPDNGPCILHTDNEIICTECPIGYSGRKCDFCGDGYYGNPSEGIECKECNCNGNIDANSIGNCDTTSGECKKCIYNTRGYNCEECESGFWGNPLSEIKGDCKACNCFAQGTIRPSVDYDVLECNQENGQCSCQPHVEGLQCDKCEEGYFNITSGNGCEACDCDLTGSLGIGCDIGTGQCKCKPGVTGRRCDQCAMYHYGFSEDGCKLCECNPVGSENMQCDKENGQCQCKDNVEGRQCNICAENRYNLQGGCPQCDECYTLIQRRVNDYRDKFSKLNETLNEIIDNPIEINDEEFDKKVKEILKAVKKTHDDVMTNLGDDSIIIQQISTLRNNLNSADDMLKEVGSIVNKIRETNYIGEEYLTKWMKIKNEAEAELDAARKYLETEGATQWELAEEAAKKYGDQSQVLSDLAQEARTLANKQESTSNDIKKLAEQARNISETALMESKDAIFGSSETSKQIAKLQEKLEKAKNLLNQTNIIAAEQQKEASKANRQAAEILNSVLEIKPPNVNAEAYKEEAKRISEAATTTIDNVKNEIENNKDILEEIKNLEAEARKELDRAYRQQKQNDDLFNDINSAKERALKAVEVADNTLSEAQQTLKLLQDFQATVDGHKDEAMEELDKIKDIEEKVSEVQEKASIITVAIGDALYDAEEAQKQAAVAESEAKEIAEKAEHIRESTSETMKKAAAILEEVNTLREAIAESEGTLNNFKDGAESDSDKADKAVTMAALASNEAEIANRTLSKATEKVKMILEQLNSLDNVDNDELNDLERKLDEAESVFNASQLDTKLQTLKDRKKEQDRTLISLKSELENLRSERENLDEIQKSLPKKCFNIVSLEQEGQK</sequence>
<comment type="caution">
    <text evidence="9">Lacks conserved residue(s) required for the propagation of feature annotation.</text>
</comment>
<dbReference type="Pfam" id="PF00053">
    <property type="entry name" value="EGF_laminin"/>
    <property type="match status" value="9"/>
</dbReference>
<dbReference type="SMART" id="SM00180">
    <property type="entry name" value="EGF_Lam"/>
    <property type="match status" value="10"/>
</dbReference>
<dbReference type="GO" id="GO:0090482">
    <property type="term" value="F:vitamin transmembrane transporter activity"/>
    <property type="evidence" value="ECO:0007669"/>
    <property type="project" value="InterPro"/>
</dbReference>
<comment type="subcellular location">
    <subcellularLocation>
        <location evidence="1">Secreted</location>
    </subcellularLocation>
</comment>
<feature type="transmembrane region" description="Helical" evidence="11">
    <location>
        <begin position="336"/>
        <end position="364"/>
    </location>
</feature>
<dbReference type="FunFam" id="2.10.25.10:FF:000051">
    <property type="entry name" value="Laminin subunit alpha 4"/>
    <property type="match status" value="1"/>
</dbReference>
<dbReference type="NCBIfam" id="TIGR00806">
    <property type="entry name" value="rfc"/>
    <property type="match status" value="1"/>
</dbReference>
<dbReference type="PROSITE" id="PS50027">
    <property type="entry name" value="EGF_LAM_2"/>
    <property type="match status" value="7"/>
</dbReference>
<dbReference type="InterPro" id="IPR050440">
    <property type="entry name" value="Laminin/Netrin_ECM"/>
</dbReference>
<dbReference type="FunFam" id="2.60.120.260:FF:000018">
    <property type="entry name" value="Laminin subunit gamma 1"/>
    <property type="match status" value="1"/>
</dbReference>
<dbReference type="FunFam" id="2.10.25.10:FF:000166">
    <property type="entry name" value="laminin subunit gamma-1"/>
    <property type="match status" value="1"/>
</dbReference>
<evidence type="ECO:0000256" key="11">
    <source>
        <dbReference type="SAM" id="Phobius"/>
    </source>
</evidence>
<dbReference type="GO" id="GO:0009888">
    <property type="term" value="P:tissue development"/>
    <property type="evidence" value="ECO:0007669"/>
    <property type="project" value="TreeGrafter"/>
</dbReference>
<dbReference type="FunFam" id="2.10.25.10:FF:000067">
    <property type="entry name" value="Laminin subunit gamma 1"/>
    <property type="match status" value="1"/>
</dbReference>
<evidence type="ECO:0000313" key="16">
    <source>
        <dbReference type="WBParaSite" id="TCONS_00002301.p1"/>
    </source>
</evidence>
<evidence type="ECO:0000256" key="7">
    <source>
        <dbReference type="ARBA" id="ARBA00023180"/>
    </source>
</evidence>
<dbReference type="PROSITE" id="PS01248">
    <property type="entry name" value="EGF_LAM_1"/>
    <property type="match status" value="5"/>
</dbReference>
<dbReference type="FunFam" id="2.10.25.10:FF:000074">
    <property type="entry name" value="Laminin subunit alpha"/>
    <property type="match status" value="1"/>
</dbReference>
<feature type="domain" description="Laminin EGF-like" evidence="12">
    <location>
        <begin position="1396"/>
        <end position="1443"/>
    </location>
</feature>
<dbReference type="PANTHER" id="PTHR10574:SF435">
    <property type="entry name" value="LAMININ SUBUNIT GAMMA-1"/>
    <property type="match status" value="1"/>
</dbReference>
<feature type="disulfide bond" evidence="9">
    <location>
        <begin position="852"/>
        <end position="864"/>
    </location>
</feature>
<dbReference type="FunFam" id="2.10.25.10:FF:000090">
    <property type="entry name" value="laminin subunit alpha"/>
    <property type="match status" value="1"/>
</dbReference>
<feature type="disulfide bond" evidence="9">
    <location>
        <begin position="922"/>
        <end position="931"/>
    </location>
</feature>